<evidence type="ECO:0000259" key="2">
    <source>
        <dbReference type="PROSITE" id="PS50164"/>
    </source>
</evidence>
<dbReference type="Gene3D" id="3.40.1440.10">
    <property type="entry name" value="GIY-YIG endonuclease"/>
    <property type="match status" value="1"/>
</dbReference>
<dbReference type="InterPro" id="IPR000305">
    <property type="entry name" value="GIY-YIG_endonuc"/>
</dbReference>
<dbReference type="InterPro" id="IPR035901">
    <property type="entry name" value="GIY-YIG_endonuc_sf"/>
</dbReference>
<dbReference type="InterPro" id="IPR050190">
    <property type="entry name" value="UPF0213_domain"/>
</dbReference>
<feature type="domain" description="GIY-YIG" evidence="2">
    <location>
        <begin position="1"/>
        <end position="76"/>
    </location>
</feature>
<dbReference type="Pfam" id="PF01541">
    <property type="entry name" value="GIY-YIG"/>
    <property type="match status" value="1"/>
</dbReference>
<dbReference type="AlphaFoldDB" id="K2FZI1"/>
<comment type="similarity">
    <text evidence="1">Belongs to the UPF0213 family.</text>
</comment>
<gene>
    <name evidence="3" type="ORF">ACD_3C00067G0022</name>
</gene>
<dbReference type="EMBL" id="AMFJ01000341">
    <property type="protein sequence ID" value="EKE28388.1"/>
    <property type="molecule type" value="Genomic_DNA"/>
</dbReference>
<reference evidence="3" key="1">
    <citation type="journal article" date="2012" name="Science">
        <title>Fermentation, hydrogen, and sulfur metabolism in multiple uncultivated bacterial phyla.</title>
        <authorList>
            <person name="Wrighton K.C."/>
            <person name="Thomas B.C."/>
            <person name="Sharon I."/>
            <person name="Miller C.S."/>
            <person name="Castelle C.J."/>
            <person name="VerBerkmoes N.C."/>
            <person name="Wilkins M.J."/>
            <person name="Hettich R.L."/>
            <person name="Lipton M.S."/>
            <person name="Williams K.H."/>
            <person name="Long P.E."/>
            <person name="Banfield J.F."/>
        </authorList>
    </citation>
    <scope>NUCLEOTIDE SEQUENCE [LARGE SCALE GENOMIC DNA]</scope>
</reference>
<evidence type="ECO:0000313" key="3">
    <source>
        <dbReference type="EMBL" id="EKE28388.1"/>
    </source>
</evidence>
<accession>K2FZI1</accession>
<proteinExistence type="inferred from homology"/>
<protein>
    <submittedName>
        <fullName evidence="3">Excinuclease ABC subunit C protein</fullName>
    </submittedName>
</protein>
<evidence type="ECO:0000256" key="1">
    <source>
        <dbReference type="ARBA" id="ARBA00007435"/>
    </source>
</evidence>
<dbReference type="SUPFAM" id="SSF82771">
    <property type="entry name" value="GIY-YIG endonuclease"/>
    <property type="match status" value="1"/>
</dbReference>
<dbReference type="PANTHER" id="PTHR34477">
    <property type="entry name" value="UPF0213 PROTEIN YHBQ"/>
    <property type="match status" value="1"/>
</dbReference>
<dbReference type="CDD" id="cd10456">
    <property type="entry name" value="GIY-YIG_UPF0213"/>
    <property type="match status" value="1"/>
</dbReference>
<organism evidence="3">
    <name type="scientific">uncultured bacterium</name>
    <name type="common">gcode 4</name>
    <dbReference type="NCBI Taxonomy" id="1234023"/>
    <lineage>
        <taxon>Bacteria</taxon>
        <taxon>environmental samples</taxon>
    </lineage>
</organism>
<comment type="caution">
    <text evidence="3">The sequence shown here is derived from an EMBL/GenBank/DDBJ whole genome shotgun (WGS) entry which is preliminary data.</text>
</comment>
<dbReference type="PROSITE" id="PS50164">
    <property type="entry name" value="GIY_YIG"/>
    <property type="match status" value="1"/>
</dbReference>
<dbReference type="SMART" id="SM00465">
    <property type="entry name" value="GIYc"/>
    <property type="match status" value="1"/>
</dbReference>
<name>K2FZI1_9BACT</name>
<sequence>MYYVYILECSDSSLYAGITVDLERRLTEHNDSKSGAKYTRMRRPVNLVYNREFENRSEASKEEYRIKHLTKPEKLKLILGEL</sequence>
<dbReference type="PANTHER" id="PTHR34477:SF1">
    <property type="entry name" value="UPF0213 PROTEIN YHBQ"/>
    <property type="match status" value="1"/>
</dbReference>